<evidence type="ECO:0000313" key="2">
    <source>
        <dbReference type="Proteomes" id="UP001519287"/>
    </source>
</evidence>
<evidence type="ECO:0000313" key="1">
    <source>
        <dbReference type="EMBL" id="MBP1994937.1"/>
    </source>
</evidence>
<proteinExistence type="predicted"/>
<dbReference type="Proteomes" id="UP001519287">
    <property type="component" value="Unassembled WGS sequence"/>
</dbReference>
<sequence length="591" mass="65078">MLTIVWDTAEVEQVRDEGRDCYTPYLLTILSDLGLSCRVLNHKAWLQSPPNGVTLVAGGTDDSQWAAACRSYCERGNALLAIGGVYGLEDVLGVVCTGRVREGWVDWASGGLADGMRSAFHFFEAICVESRDAGVKADGSLVRLNGSLGVEPTITVRDHGQGAAALLAVDLMKTFCLIQQGVAVVRDGRPAPDGTAATDDDVLKTDDAAVLDWTRDRTAAEAGGVPIFLHPVVDEWRIVLMRLIYRLHEKIGAPMAQSWFWPDGLTAIGHISHDTDGNSPAHACALLARLKEANIRSTWCIIMPGYDPSINEAITAGGHEVALHYNAMEVEIPESRWSERDFRHQLSMLQAQFPDRAIRTNKNHYLRWEGDTAFYRWCERAGVKVEQSRGGTRQGNKGFLAGTCHPFVPVGTAAERNRPLAVLSLPTLAWDPPMPLRCTRSEAFALLDRAVDVNGVAHFLFHPAMLLREGDEVGAFLVELAGYGASRGLAWWTAEQLWQWRSNRAQVVVRVERDESGEPLWVIEADADLDGFTLLIAGQEQGQWLARTRGGAVSDQVDRMIRSQAVNRFGCAYMELTVDIRKGRTEFVCIG</sequence>
<accession>A0ABS4J525</accession>
<dbReference type="EMBL" id="JAGGLB010000029">
    <property type="protein sequence ID" value="MBP1994937.1"/>
    <property type="molecule type" value="Genomic_DNA"/>
</dbReference>
<keyword evidence="2" id="KW-1185">Reference proteome</keyword>
<protein>
    <recommendedName>
        <fullName evidence="3">NodB homology domain-containing protein</fullName>
    </recommendedName>
</protein>
<dbReference type="InterPro" id="IPR011330">
    <property type="entry name" value="Glyco_hydro/deAcase_b/a-brl"/>
</dbReference>
<comment type="caution">
    <text evidence="1">The sequence shown here is derived from an EMBL/GenBank/DDBJ whole genome shotgun (WGS) entry which is preliminary data.</text>
</comment>
<dbReference type="SUPFAM" id="SSF88713">
    <property type="entry name" value="Glycoside hydrolase/deacetylase"/>
    <property type="match status" value="1"/>
</dbReference>
<evidence type="ECO:0008006" key="3">
    <source>
        <dbReference type="Google" id="ProtNLM"/>
    </source>
</evidence>
<gene>
    <name evidence="1" type="ORF">J2Z66_006578</name>
</gene>
<organism evidence="1 2">
    <name type="scientific">Paenibacillus eucommiae</name>
    <dbReference type="NCBI Taxonomy" id="1355755"/>
    <lineage>
        <taxon>Bacteria</taxon>
        <taxon>Bacillati</taxon>
        <taxon>Bacillota</taxon>
        <taxon>Bacilli</taxon>
        <taxon>Bacillales</taxon>
        <taxon>Paenibacillaceae</taxon>
        <taxon>Paenibacillus</taxon>
    </lineage>
</organism>
<dbReference type="Gene3D" id="3.20.20.370">
    <property type="entry name" value="Glycoside hydrolase/deacetylase"/>
    <property type="match status" value="1"/>
</dbReference>
<name>A0ABS4J525_9BACL</name>
<reference evidence="1 2" key="1">
    <citation type="submission" date="2021-03" db="EMBL/GenBank/DDBJ databases">
        <title>Genomic Encyclopedia of Type Strains, Phase IV (KMG-IV): sequencing the most valuable type-strain genomes for metagenomic binning, comparative biology and taxonomic classification.</title>
        <authorList>
            <person name="Goeker M."/>
        </authorList>
    </citation>
    <scope>NUCLEOTIDE SEQUENCE [LARGE SCALE GENOMIC DNA]</scope>
    <source>
        <strain evidence="1 2">DSM 26048</strain>
    </source>
</reference>
<dbReference type="RefSeq" id="WP_209976762.1">
    <property type="nucleotide sequence ID" value="NZ_JAGGLB010000029.1"/>
</dbReference>